<dbReference type="InterPro" id="IPR036412">
    <property type="entry name" value="HAD-like_sf"/>
</dbReference>
<evidence type="ECO:0000313" key="12">
    <source>
        <dbReference type="EMBL" id="KIJ35445.1"/>
    </source>
</evidence>
<dbReference type="Proteomes" id="UP000054279">
    <property type="component" value="Unassembled WGS sequence"/>
</dbReference>
<dbReference type="Gene3D" id="1.20.1110.10">
    <property type="entry name" value="Calcium-transporting ATPase, transmembrane domain"/>
    <property type="match status" value="1"/>
</dbReference>
<keyword evidence="8" id="KW-0460">Magnesium</keyword>
<evidence type="ECO:0000256" key="8">
    <source>
        <dbReference type="ARBA" id="ARBA00022842"/>
    </source>
</evidence>
<evidence type="ECO:0000256" key="1">
    <source>
        <dbReference type="ARBA" id="ARBA00004141"/>
    </source>
</evidence>
<dbReference type="InterPro" id="IPR001757">
    <property type="entry name" value="P_typ_ATPase"/>
</dbReference>
<keyword evidence="13" id="KW-1185">Reference proteome</keyword>
<dbReference type="AlphaFoldDB" id="A0A0C9VD32"/>
<keyword evidence="3" id="KW-0597">Phosphoprotein</keyword>
<dbReference type="OrthoDB" id="116380at2759"/>
<dbReference type="HOGENOM" id="CLU_002360_6_1_1"/>
<sequence length="218" mass="23739">MSNDFAQRGFRSLGVAVKESDGPWQILGLLPMFDPPHHDTTAIRNLFIPTIGEAQKLVIKVKMLTDDAVAIAKETCRMLNLGTNVYDFQRLIGGNLAGSDIHDFVEGAEGFAKAFPEHKYQVVRMLQARGHLTAMIGDGVSDAPSLNTANCGIAVEGASDAAKSAADVIFLDSALATIITSIKVSQQIFHRMKVYIQYRVALCLHLEIYLVGFLTFVA</sequence>
<dbReference type="FunFam" id="3.40.50.1000:FF:000211">
    <property type="entry name" value="Plasma membrane ATPase"/>
    <property type="match status" value="1"/>
</dbReference>
<dbReference type="PANTHER" id="PTHR42861">
    <property type="entry name" value="CALCIUM-TRANSPORTING ATPASE"/>
    <property type="match status" value="1"/>
</dbReference>
<evidence type="ECO:0000256" key="9">
    <source>
        <dbReference type="ARBA" id="ARBA00022989"/>
    </source>
</evidence>
<dbReference type="NCBIfam" id="TIGR01494">
    <property type="entry name" value="ATPase_P-type"/>
    <property type="match status" value="1"/>
</dbReference>
<reference evidence="12 13" key="1">
    <citation type="submission" date="2014-06" db="EMBL/GenBank/DDBJ databases">
        <title>Evolutionary Origins and Diversification of the Mycorrhizal Mutualists.</title>
        <authorList>
            <consortium name="DOE Joint Genome Institute"/>
            <consortium name="Mycorrhizal Genomics Consortium"/>
            <person name="Kohler A."/>
            <person name="Kuo A."/>
            <person name="Nagy L.G."/>
            <person name="Floudas D."/>
            <person name="Copeland A."/>
            <person name="Barry K.W."/>
            <person name="Cichocki N."/>
            <person name="Veneault-Fourrey C."/>
            <person name="LaButti K."/>
            <person name="Lindquist E.A."/>
            <person name="Lipzen A."/>
            <person name="Lundell T."/>
            <person name="Morin E."/>
            <person name="Murat C."/>
            <person name="Riley R."/>
            <person name="Ohm R."/>
            <person name="Sun H."/>
            <person name="Tunlid A."/>
            <person name="Henrissat B."/>
            <person name="Grigoriev I.V."/>
            <person name="Hibbett D.S."/>
            <person name="Martin F."/>
        </authorList>
    </citation>
    <scope>NUCLEOTIDE SEQUENCE [LARGE SCALE GENOMIC DNA]</scope>
    <source>
        <strain evidence="12 13">SS14</strain>
    </source>
</reference>
<feature type="transmembrane region" description="Helical" evidence="11">
    <location>
        <begin position="196"/>
        <end position="217"/>
    </location>
</feature>
<name>A0A0C9VD32_SPHS4</name>
<keyword evidence="9 11" id="KW-1133">Transmembrane helix</keyword>
<dbReference type="InterPro" id="IPR023299">
    <property type="entry name" value="ATPase_P-typ_cyto_dom_N"/>
</dbReference>
<dbReference type="PRINTS" id="PR00120">
    <property type="entry name" value="HATPASE"/>
</dbReference>
<proteinExistence type="inferred from homology"/>
<evidence type="ECO:0000256" key="11">
    <source>
        <dbReference type="SAM" id="Phobius"/>
    </source>
</evidence>
<evidence type="ECO:0000256" key="6">
    <source>
        <dbReference type="ARBA" id="ARBA00022741"/>
    </source>
</evidence>
<dbReference type="EMBL" id="KN837189">
    <property type="protein sequence ID" value="KIJ35445.1"/>
    <property type="molecule type" value="Genomic_DNA"/>
</dbReference>
<evidence type="ECO:0000256" key="4">
    <source>
        <dbReference type="ARBA" id="ARBA00022692"/>
    </source>
</evidence>
<gene>
    <name evidence="12" type="ORF">M422DRAFT_262407</name>
</gene>
<keyword evidence="10 11" id="KW-0472">Membrane</keyword>
<dbReference type="InterPro" id="IPR023214">
    <property type="entry name" value="HAD_sf"/>
</dbReference>
<dbReference type="GO" id="GO:0016020">
    <property type="term" value="C:membrane"/>
    <property type="evidence" value="ECO:0007669"/>
    <property type="project" value="UniProtKB-SubCell"/>
</dbReference>
<keyword evidence="7" id="KW-0067">ATP-binding</keyword>
<organism evidence="12 13">
    <name type="scientific">Sphaerobolus stellatus (strain SS14)</name>
    <dbReference type="NCBI Taxonomy" id="990650"/>
    <lineage>
        <taxon>Eukaryota</taxon>
        <taxon>Fungi</taxon>
        <taxon>Dikarya</taxon>
        <taxon>Basidiomycota</taxon>
        <taxon>Agaricomycotina</taxon>
        <taxon>Agaricomycetes</taxon>
        <taxon>Phallomycetidae</taxon>
        <taxon>Geastrales</taxon>
        <taxon>Sphaerobolaceae</taxon>
        <taxon>Sphaerobolus</taxon>
    </lineage>
</organism>
<dbReference type="PRINTS" id="PR00119">
    <property type="entry name" value="CATATPASE"/>
</dbReference>
<keyword evidence="4 11" id="KW-0812">Transmembrane</keyword>
<dbReference type="GO" id="GO:0046872">
    <property type="term" value="F:metal ion binding"/>
    <property type="evidence" value="ECO:0007669"/>
    <property type="project" value="UniProtKB-KW"/>
</dbReference>
<dbReference type="Gene3D" id="3.40.50.1000">
    <property type="entry name" value="HAD superfamily/HAD-like"/>
    <property type="match status" value="1"/>
</dbReference>
<comment type="similarity">
    <text evidence="2">Belongs to the cation transport ATPase (P-type) (TC 3.A.3) family. Type IIIA subfamily.</text>
</comment>
<dbReference type="Gene3D" id="3.40.1110.10">
    <property type="entry name" value="Calcium-transporting ATPase, cytoplasmic domain N"/>
    <property type="match status" value="1"/>
</dbReference>
<dbReference type="GO" id="GO:0005524">
    <property type="term" value="F:ATP binding"/>
    <property type="evidence" value="ECO:0007669"/>
    <property type="project" value="UniProtKB-KW"/>
</dbReference>
<dbReference type="GO" id="GO:0006812">
    <property type="term" value="P:monoatomic cation transport"/>
    <property type="evidence" value="ECO:0007669"/>
    <property type="project" value="UniProtKB-ARBA"/>
</dbReference>
<evidence type="ECO:0000256" key="10">
    <source>
        <dbReference type="ARBA" id="ARBA00023136"/>
    </source>
</evidence>
<protein>
    <recommendedName>
        <fullName evidence="14">P-type H(+)-exporting transporter</fullName>
    </recommendedName>
</protein>
<evidence type="ECO:0000256" key="3">
    <source>
        <dbReference type="ARBA" id="ARBA00022553"/>
    </source>
</evidence>
<evidence type="ECO:0008006" key="14">
    <source>
        <dbReference type="Google" id="ProtNLM"/>
    </source>
</evidence>
<dbReference type="SUPFAM" id="SSF56784">
    <property type="entry name" value="HAD-like"/>
    <property type="match status" value="1"/>
</dbReference>
<keyword evidence="5" id="KW-0479">Metal-binding</keyword>
<evidence type="ECO:0000256" key="7">
    <source>
        <dbReference type="ARBA" id="ARBA00022840"/>
    </source>
</evidence>
<dbReference type="Pfam" id="PF00702">
    <property type="entry name" value="Hydrolase"/>
    <property type="match status" value="1"/>
</dbReference>
<dbReference type="GO" id="GO:0016887">
    <property type="term" value="F:ATP hydrolysis activity"/>
    <property type="evidence" value="ECO:0007669"/>
    <property type="project" value="InterPro"/>
</dbReference>
<keyword evidence="6" id="KW-0547">Nucleotide-binding</keyword>
<evidence type="ECO:0000313" key="13">
    <source>
        <dbReference type="Proteomes" id="UP000054279"/>
    </source>
</evidence>
<evidence type="ECO:0000256" key="2">
    <source>
        <dbReference type="ARBA" id="ARBA00008804"/>
    </source>
</evidence>
<comment type="subcellular location">
    <subcellularLocation>
        <location evidence="1">Membrane</location>
        <topology evidence="1">Multi-pass membrane protein</topology>
    </subcellularLocation>
</comment>
<evidence type="ECO:0000256" key="5">
    <source>
        <dbReference type="ARBA" id="ARBA00022723"/>
    </source>
</evidence>
<accession>A0A0C9VD32</accession>